<proteinExistence type="predicted"/>
<organism evidence="1 2">
    <name type="scientific">Porphyromonas somerae</name>
    <dbReference type="NCBI Taxonomy" id="322095"/>
    <lineage>
        <taxon>Bacteria</taxon>
        <taxon>Pseudomonadati</taxon>
        <taxon>Bacteroidota</taxon>
        <taxon>Bacteroidia</taxon>
        <taxon>Bacteroidales</taxon>
        <taxon>Porphyromonadaceae</taxon>
        <taxon>Porphyromonas</taxon>
    </lineage>
</organism>
<accession>A0A134BAH4</accession>
<evidence type="ECO:0000313" key="2">
    <source>
        <dbReference type="Proteomes" id="UP000070224"/>
    </source>
</evidence>
<protein>
    <submittedName>
        <fullName evidence="1">Uncharacterized protein</fullName>
    </submittedName>
</protein>
<dbReference type="EMBL" id="LSDK01000053">
    <property type="protein sequence ID" value="KXB76906.1"/>
    <property type="molecule type" value="Genomic_DNA"/>
</dbReference>
<name>A0A134BAH4_9PORP</name>
<dbReference type="AlphaFoldDB" id="A0A134BAH4"/>
<dbReference type="PATRIC" id="fig|322095.3.peg.716"/>
<sequence length="110" mass="12108">MSSAGLLLPANTISRARTLYSIGGGLSISPSPTPSACDRSSDCYTIPKPYRRTWYRPILVSESTYIGRRANLYRLLMRPIQVNPATNIGSHHPLCEGLENASIRNLSPFT</sequence>
<evidence type="ECO:0000313" key="1">
    <source>
        <dbReference type="EMBL" id="KXB76906.1"/>
    </source>
</evidence>
<dbReference type="Proteomes" id="UP000070224">
    <property type="component" value="Unassembled WGS sequence"/>
</dbReference>
<gene>
    <name evidence="1" type="ORF">HMPREF3185_00725</name>
</gene>
<reference evidence="2" key="1">
    <citation type="submission" date="2016-01" db="EMBL/GenBank/DDBJ databases">
        <authorList>
            <person name="Mitreva M."/>
            <person name="Pepin K.H."/>
            <person name="Mihindukulasuriya K.A."/>
            <person name="Fulton R."/>
            <person name="Fronick C."/>
            <person name="O'Laughlin M."/>
            <person name="Miner T."/>
            <person name="Herter B."/>
            <person name="Rosa B.A."/>
            <person name="Cordes M."/>
            <person name="Tomlinson C."/>
            <person name="Wollam A."/>
            <person name="Palsikar V.B."/>
            <person name="Mardis E.R."/>
            <person name="Wilson R.K."/>
        </authorList>
    </citation>
    <scope>NUCLEOTIDE SEQUENCE [LARGE SCALE GENOMIC DNA]</scope>
    <source>
        <strain evidence="2">KA00683</strain>
    </source>
</reference>
<comment type="caution">
    <text evidence="1">The sequence shown here is derived from an EMBL/GenBank/DDBJ whole genome shotgun (WGS) entry which is preliminary data.</text>
</comment>
<keyword evidence="2" id="KW-1185">Reference proteome</keyword>